<organism evidence="3">
    <name type="scientific">Lysobacter firmicutimachus</name>
    <dbReference type="NCBI Taxonomy" id="1792846"/>
    <lineage>
        <taxon>Bacteria</taxon>
        <taxon>Pseudomonadati</taxon>
        <taxon>Pseudomonadota</taxon>
        <taxon>Gammaproteobacteria</taxon>
        <taxon>Lysobacterales</taxon>
        <taxon>Lysobacteraceae</taxon>
        <taxon>Lysobacter</taxon>
    </lineage>
</organism>
<dbReference type="Pfam" id="PF01757">
    <property type="entry name" value="Acyl_transf_3"/>
    <property type="match status" value="1"/>
</dbReference>
<feature type="transmembrane region" description="Helical" evidence="1">
    <location>
        <begin position="38"/>
        <end position="59"/>
    </location>
</feature>
<reference evidence="3" key="1">
    <citation type="submission" date="2024-06" db="EMBL/GenBank/DDBJ databases">
        <authorList>
            <person name="Li S."/>
        </authorList>
    </citation>
    <scope>NUCLEOTIDE SEQUENCE</scope>
    <source>
        <strain evidence="3">SR10</strain>
    </source>
</reference>
<evidence type="ECO:0000313" key="3">
    <source>
        <dbReference type="EMBL" id="XCO76128.1"/>
    </source>
</evidence>
<feature type="domain" description="Acyltransferase 3" evidence="2">
    <location>
        <begin position="5"/>
        <end position="339"/>
    </location>
</feature>
<keyword evidence="3" id="KW-0012">Acyltransferase</keyword>
<dbReference type="GO" id="GO:0016020">
    <property type="term" value="C:membrane"/>
    <property type="evidence" value="ECO:0007669"/>
    <property type="project" value="TreeGrafter"/>
</dbReference>
<feature type="transmembrane region" description="Helical" evidence="1">
    <location>
        <begin position="161"/>
        <end position="178"/>
    </location>
</feature>
<feature type="transmembrane region" description="Helical" evidence="1">
    <location>
        <begin position="322"/>
        <end position="343"/>
    </location>
</feature>
<feature type="transmembrane region" description="Helical" evidence="1">
    <location>
        <begin position="198"/>
        <end position="216"/>
    </location>
</feature>
<dbReference type="EMBL" id="CP159925">
    <property type="protein sequence ID" value="XCO76128.1"/>
    <property type="molecule type" value="Genomic_DNA"/>
</dbReference>
<dbReference type="InterPro" id="IPR050879">
    <property type="entry name" value="Acyltransferase_3"/>
</dbReference>
<feature type="transmembrane region" description="Helical" evidence="1">
    <location>
        <begin position="79"/>
        <end position="98"/>
    </location>
</feature>
<dbReference type="InterPro" id="IPR002656">
    <property type="entry name" value="Acyl_transf_3_dom"/>
</dbReference>
<feature type="transmembrane region" description="Helical" evidence="1">
    <location>
        <begin position="252"/>
        <end position="271"/>
    </location>
</feature>
<keyword evidence="1" id="KW-1133">Transmembrane helix</keyword>
<feature type="transmembrane region" description="Helical" evidence="1">
    <location>
        <begin position="12"/>
        <end position="32"/>
    </location>
</feature>
<keyword evidence="1" id="KW-0472">Membrane</keyword>
<feature type="transmembrane region" description="Helical" evidence="1">
    <location>
        <begin position="228"/>
        <end position="246"/>
    </location>
</feature>
<sequence length="368" mass="40480">MSRLPGLDLLRAIAIVWVMFFHAAGAGLGSPFMPMSQFGWMGVDLFFVLSGYLIGWQVLRPLSRGEPLAFGDFYLRRALRVLPAFWVVLALYLWLPAFRERPGMQPAWQFLSFGVNLLIDYRHNKAFSHAWSLCVEEHFYLLFPALAWLTTRRPAGWKTGLLAALLIGGGMALRAAVWQASANDGADAWVERIYYPTWMRLDGLFAGVLLAALRAYRPAAWQALQRRAGGLVVLGLGLVAAAIWLSRERLGLQASVFGFPVLSWGLALLVVAGSAEQRWTGRLRVPGAAWLAAASFSLYLTHKAVFGMVSRAYGDALEAHGLLAFAVYAGSALLAGAALHYLVERPGLRLRERWRARAPAPTATADPA</sequence>
<dbReference type="RefSeq" id="WP_363799520.1">
    <property type="nucleotide sequence ID" value="NZ_CP159925.1"/>
</dbReference>
<name>A0AAU8MXN7_9GAMM</name>
<dbReference type="GO" id="GO:0016747">
    <property type="term" value="F:acyltransferase activity, transferring groups other than amino-acyl groups"/>
    <property type="evidence" value="ECO:0007669"/>
    <property type="project" value="InterPro"/>
</dbReference>
<keyword evidence="1" id="KW-0812">Transmembrane</keyword>
<evidence type="ECO:0000259" key="2">
    <source>
        <dbReference type="Pfam" id="PF01757"/>
    </source>
</evidence>
<dbReference type="PANTHER" id="PTHR23028:SF53">
    <property type="entry name" value="ACYL_TRANSF_3 DOMAIN-CONTAINING PROTEIN"/>
    <property type="match status" value="1"/>
</dbReference>
<protein>
    <submittedName>
        <fullName evidence="3">Acyltransferase</fullName>
        <ecNumber evidence="3">2.3.-.-</ecNumber>
    </submittedName>
</protein>
<feature type="transmembrane region" description="Helical" evidence="1">
    <location>
        <begin position="283"/>
        <end position="302"/>
    </location>
</feature>
<dbReference type="EC" id="2.3.-.-" evidence="3"/>
<evidence type="ECO:0000256" key="1">
    <source>
        <dbReference type="SAM" id="Phobius"/>
    </source>
</evidence>
<accession>A0AAU8MXN7</accession>
<dbReference type="PANTHER" id="PTHR23028">
    <property type="entry name" value="ACETYLTRANSFERASE"/>
    <property type="match status" value="1"/>
</dbReference>
<dbReference type="AlphaFoldDB" id="A0AAU8MXN7"/>
<feature type="transmembrane region" description="Helical" evidence="1">
    <location>
        <begin position="130"/>
        <end position="149"/>
    </location>
</feature>
<proteinExistence type="predicted"/>
<dbReference type="GO" id="GO:0009103">
    <property type="term" value="P:lipopolysaccharide biosynthetic process"/>
    <property type="evidence" value="ECO:0007669"/>
    <property type="project" value="TreeGrafter"/>
</dbReference>
<keyword evidence="3" id="KW-0808">Transferase</keyword>
<gene>
    <name evidence="3" type="ORF">ABU614_04890</name>
</gene>